<dbReference type="CDD" id="cd13876">
    <property type="entry name" value="CuRO_2_Abr2_like"/>
    <property type="match status" value="1"/>
</dbReference>
<proteinExistence type="inferred from homology"/>
<gene>
    <name evidence="11 13" type="ORF">P152DRAFT_396454</name>
</gene>
<dbReference type="InterPro" id="IPR011706">
    <property type="entry name" value="Cu-oxidase_C"/>
</dbReference>
<dbReference type="AlphaFoldDB" id="A0A6G1G4Q5"/>
<feature type="signal peptide" evidence="7">
    <location>
        <begin position="1"/>
        <end position="20"/>
    </location>
</feature>
<evidence type="ECO:0008006" key="14">
    <source>
        <dbReference type="Google" id="ProtNLM"/>
    </source>
</evidence>
<dbReference type="Gene3D" id="2.60.40.420">
    <property type="entry name" value="Cupredoxins - blue copper proteins"/>
    <property type="match status" value="3"/>
</dbReference>
<feature type="chain" id="PRO_5044631828" description="Multicopper oxidase" evidence="7">
    <location>
        <begin position="21"/>
        <end position="608"/>
    </location>
</feature>
<dbReference type="InterPro" id="IPR045087">
    <property type="entry name" value="Cu-oxidase_fam"/>
</dbReference>
<dbReference type="PANTHER" id="PTHR11709">
    <property type="entry name" value="MULTI-COPPER OXIDASE"/>
    <property type="match status" value="1"/>
</dbReference>
<dbReference type="InterPro" id="IPR008972">
    <property type="entry name" value="Cupredoxin"/>
</dbReference>
<dbReference type="PROSITE" id="PS00079">
    <property type="entry name" value="MULTICOPPER_OXIDASE1"/>
    <property type="match status" value="2"/>
</dbReference>
<dbReference type="OrthoDB" id="2121828at2759"/>
<protein>
    <recommendedName>
        <fullName evidence="14">Multicopper oxidase</fullName>
    </recommendedName>
</protein>
<evidence type="ECO:0000259" key="9">
    <source>
        <dbReference type="Pfam" id="PF07731"/>
    </source>
</evidence>
<dbReference type="RefSeq" id="XP_033534629.1">
    <property type="nucleotide sequence ID" value="XM_033676357.1"/>
</dbReference>
<dbReference type="PANTHER" id="PTHR11709:SF488">
    <property type="entry name" value="LACCASE-RELATED"/>
    <property type="match status" value="1"/>
</dbReference>
<dbReference type="FunFam" id="2.60.40.420:FF:000036">
    <property type="entry name" value="L-ascorbate oxidase"/>
    <property type="match status" value="1"/>
</dbReference>
<dbReference type="GeneID" id="54416927"/>
<dbReference type="InterPro" id="IPR001117">
    <property type="entry name" value="Cu-oxidase_2nd"/>
</dbReference>
<reference evidence="13" key="3">
    <citation type="submission" date="2025-04" db="UniProtKB">
        <authorList>
            <consortium name="RefSeq"/>
        </authorList>
    </citation>
    <scope>IDENTIFICATION</scope>
    <source>
        <strain evidence="13">CBS 781.70</strain>
    </source>
</reference>
<evidence type="ECO:0000259" key="10">
    <source>
        <dbReference type="Pfam" id="PF07732"/>
    </source>
</evidence>
<keyword evidence="2" id="KW-0479">Metal-binding</keyword>
<keyword evidence="12" id="KW-1185">Reference proteome</keyword>
<feature type="domain" description="Plastocyanin-like" evidence="8">
    <location>
        <begin position="319"/>
        <end position="386"/>
    </location>
</feature>
<name>A0A6G1G4Q5_9PEZI</name>
<keyword evidence="5" id="KW-0186">Copper</keyword>
<comment type="similarity">
    <text evidence="1">Belongs to the multicopper oxidase family.</text>
</comment>
<evidence type="ECO:0000256" key="5">
    <source>
        <dbReference type="ARBA" id="ARBA00023008"/>
    </source>
</evidence>
<dbReference type="EMBL" id="ML975156">
    <property type="protein sequence ID" value="KAF1812998.1"/>
    <property type="molecule type" value="Genomic_DNA"/>
</dbReference>
<dbReference type="Proteomes" id="UP000504638">
    <property type="component" value="Unplaced"/>
</dbReference>
<keyword evidence="3 7" id="KW-0732">Signal</keyword>
<evidence type="ECO:0000256" key="7">
    <source>
        <dbReference type="SAM" id="SignalP"/>
    </source>
</evidence>
<dbReference type="PROSITE" id="PS00080">
    <property type="entry name" value="MULTICOPPER_OXIDASE2"/>
    <property type="match status" value="1"/>
</dbReference>
<evidence type="ECO:0000256" key="6">
    <source>
        <dbReference type="ARBA" id="ARBA00023180"/>
    </source>
</evidence>
<dbReference type="SUPFAM" id="SSF49503">
    <property type="entry name" value="Cupredoxins"/>
    <property type="match status" value="3"/>
</dbReference>
<evidence type="ECO:0000256" key="4">
    <source>
        <dbReference type="ARBA" id="ARBA00023002"/>
    </source>
</evidence>
<dbReference type="InterPro" id="IPR011707">
    <property type="entry name" value="Cu-oxidase-like_N"/>
</dbReference>
<dbReference type="InterPro" id="IPR033138">
    <property type="entry name" value="Cu_oxidase_CS"/>
</dbReference>
<reference evidence="11 13" key="1">
    <citation type="submission" date="2020-01" db="EMBL/GenBank/DDBJ databases">
        <authorList>
            <consortium name="DOE Joint Genome Institute"/>
            <person name="Haridas S."/>
            <person name="Albert R."/>
            <person name="Binder M."/>
            <person name="Bloem J."/>
            <person name="Labutti K."/>
            <person name="Salamov A."/>
            <person name="Andreopoulos B."/>
            <person name="Baker S.E."/>
            <person name="Barry K."/>
            <person name="Bills G."/>
            <person name="Bluhm B.H."/>
            <person name="Cannon C."/>
            <person name="Castanera R."/>
            <person name="Culley D.E."/>
            <person name="Daum C."/>
            <person name="Ezra D."/>
            <person name="Gonzalez J.B."/>
            <person name="Henrissat B."/>
            <person name="Kuo A."/>
            <person name="Liang C."/>
            <person name="Lipzen A."/>
            <person name="Lutzoni F."/>
            <person name="Magnuson J."/>
            <person name="Mondo S."/>
            <person name="Nolan M."/>
            <person name="Ohm R."/>
            <person name="Pangilinan J."/>
            <person name="Park H.-J."/>
            <person name="Ramirez L."/>
            <person name="Alfaro M."/>
            <person name="Sun H."/>
            <person name="Tritt A."/>
            <person name="Yoshinaga Y."/>
            <person name="Zwiers L.-H."/>
            <person name="Turgeon B.G."/>
            <person name="Goodwin S.B."/>
            <person name="Spatafora J.W."/>
            <person name="Crous P.W."/>
            <person name="Grigoriev I.V."/>
        </authorList>
    </citation>
    <scope>NUCLEOTIDE SEQUENCE</scope>
    <source>
        <strain evidence="11 13">CBS 781.70</strain>
    </source>
</reference>
<dbReference type="Pfam" id="PF07732">
    <property type="entry name" value="Cu-oxidase_3"/>
    <property type="match status" value="1"/>
</dbReference>
<sequence>MVRQYFLVTCILLLSAIGLAQDLGRRRTKRFTLELTWEKGNPDGGPERNMIFMNGEFPGPTLDITQGDDVEVVVKNKMPFNTGIHFHGIEQLGTPWSDGVPGVTQRPIRAGKEFKYKWKATQYGSYFYHSHTQDQIEDGMYGAIVIRPDNTVTKPFSKITTDRAALKAIETAEKNVVPLLLSDWRHVDSFETWKIQTDTNIETACVGSILFNGKGSVDCWEQDKINALTRPEQLAILEPENATMTARGEVCLPPIVLAGIVVNATLPPYPEKMPPAIFEVCESTSGSKEVIKATGKANGAKSWIAIDVIGAFGLHTGLFSIDEHPMWVYAADGLYIEPTRVEAFEITNGDRYSILVELDKPIDDYNIRFSSNTGAQLISGNAILSYGADNTDDISEPFILDNSLDATATAVTRLNVLDTAPFSPVPFPTTVDATFKLYMTTMGAIYLWAVNGTRYPRNRDEREPPILFDPQPYLQDNITISTTKDSVVDLIFISEAGRPPHPMHKHGNKVWFLGRGMEDFPYDTVDEAVAGLPPGSLNLVNPPRRDGFGSLPSGPTPVWMVVRYQATDPGPWLLHCHIQSHLAGGMSMLIQDGVDAWPTVPKEYLDYH</sequence>
<dbReference type="GO" id="GO:0016491">
    <property type="term" value="F:oxidoreductase activity"/>
    <property type="evidence" value="ECO:0007669"/>
    <property type="project" value="UniProtKB-KW"/>
</dbReference>
<dbReference type="CDD" id="cd13850">
    <property type="entry name" value="CuRO_1_Abr2_like"/>
    <property type="match status" value="1"/>
</dbReference>
<evidence type="ECO:0000256" key="1">
    <source>
        <dbReference type="ARBA" id="ARBA00010609"/>
    </source>
</evidence>
<dbReference type="InterPro" id="IPR002355">
    <property type="entry name" value="Cu_oxidase_Cu_BS"/>
</dbReference>
<dbReference type="CDD" id="cd13898">
    <property type="entry name" value="CuRO_3_Abr2_like"/>
    <property type="match status" value="1"/>
</dbReference>
<evidence type="ECO:0000256" key="3">
    <source>
        <dbReference type="ARBA" id="ARBA00022729"/>
    </source>
</evidence>
<evidence type="ECO:0000313" key="11">
    <source>
        <dbReference type="EMBL" id="KAF1812998.1"/>
    </source>
</evidence>
<feature type="domain" description="Plastocyanin-like" evidence="9">
    <location>
        <begin position="465"/>
        <end position="590"/>
    </location>
</feature>
<dbReference type="Pfam" id="PF00394">
    <property type="entry name" value="Cu-oxidase"/>
    <property type="match status" value="1"/>
</dbReference>
<reference evidence="13" key="2">
    <citation type="submission" date="2020-04" db="EMBL/GenBank/DDBJ databases">
        <authorList>
            <consortium name="NCBI Genome Project"/>
        </authorList>
    </citation>
    <scope>NUCLEOTIDE SEQUENCE</scope>
    <source>
        <strain evidence="13">CBS 781.70</strain>
    </source>
</reference>
<accession>A0A6G1G4Q5</accession>
<evidence type="ECO:0000256" key="2">
    <source>
        <dbReference type="ARBA" id="ARBA00022723"/>
    </source>
</evidence>
<evidence type="ECO:0000259" key="8">
    <source>
        <dbReference type="Pfam" id="PF00394"/>
    </source>
</evidence>
<feature type="domain" description="Plastocyanin-like" evidence="10">
    <location>
        <begin position="35"/>
        <end position="150"/>
    </location>
</feature>
<keyword evidence="4" id="KW-0560">Oxidoreductase</keyword>
<keyword evidence="6" id="KW-0325">Glycoprotein</keyword>
<organism evidence="11">
    <name type="scientific">Eremomyces bilateralis CBS 781.70</name>
    <dbReference type="NCBI Taxonomy" id="1392243"/>
    <lineage>
        <taxon>Eukaryota</taxon>
        <taxon>Fungi</taxon>
        <taxon>Dikarya</taxon>
        <taxon>Ascomycota</taxon>
        <taxon>Pezizomycotina</taxon>
        <taxon>Dothideomycetes</taxon>
        <taxon>Dothideomycetes incertae sedis</taxon>
        <taxon>Eremomycetales</taxon>
        <taxon>Eremomycetaceae</taxon>
        <taxon>Eremomyces</taxon>
    </lineage>
</organism>
<dbReference type="GO" id="GO:0005507">
    <property type="term" value="F:copper ion binding"/>
    <property type="evidence" value="ECO:0007669"/>
    <property type="project" value="InterPro"/>
</dbReference>
<evidence type="ECO:0000313" key="12">
    <source>
        <dbReference type="Proteomes" id="UP000504638"/>
    </source>
</evidence>
<evidence type="ECO:0000313" key="13">
    <source>
        <dbReference type="RefSeq" id="XP_033534629.1"/>
    </source>
</evidence>
<dbReference type="Pfam" id="PF07731">
    <property type="entry name" value="Cu-oxidase_2"/>
    <property type="match status" value="1"/>
</dbReference>